<dbReference type="InterPro" id="IPR011598">
    <property type="entry name" value="bHLH_dom"/>
</dbReference>
<evidence type="ECO:0000313" key="9">
    <source>
        <dbReference type="EMBL" id="EIE75410.1"/>
    </source>
</evidence>
<dbReference type="GO" id="GO:0046983">
    <property type="term" value="F:protein dimerization activity"/>
    <property type="evidence" value="ECO:0007669"/>
    <property type="project" value="InterPro"/>
</dbReference>
<dbReference type="RefSeq" id="XP_067510806.1">
    <property type="nucleotide sequence ID" value="XM_067654705.1"/>
</dbReference>
<dbReference type="STRING" id="246409.I1BGT0"/>
<evidence type="ECO:0000256" key="5">
    <source>
        <dbReference type="ARBA" id="ARBA00023242"/>
    </source>
</evidence>
<dbReference type="InParanoid" id="I1BGT0"/>
<keyword evidence="2" id="KW-0805">Transcription regulation</keyword>
<evidence type="ECO:0000256" key="6">
    <source>
        <dbReference type="SAM" id="Coils"/>
    </source>
</evidence>
<reference evidence="9 10" key="1">
    <citation type="journal article" date="2009" name="PLoS Genet.">
        <title>Genomic analysis of the basal lineage fungus Rhizopus oryzae reveals a whole-genome duplication.</title>
        <authorList>
            <person name="Ma L.-J."/>
            <person name="Ibrahim A.S."/>
            <person name="Skory C."/>
            <person name="Grabherr M.G."/>
            <person name="Burger G."/>
            <person name="Butler M."/>
            <person name="Elias M."/>
            <person name="Idnurm A."/>
            <person name="Lang B.F."/>
            <person name="Sone T."/>
            <person name="Abe A."/>
            <person name="Calvo S.E."/>
            <person name="Corrochano L.M."/>
            <person name="Engels R."/>
            <person name="Fu J."/>
            <person name="Hansberg W."/>
            <person name="Kim J.-M."/>
            <person name="Kodira C.D."/>
            <person name="Koehrsen M.J."/>
            <person name="Liu B."/>
            <person name="Miranda-Saavedra D."/>
            <person name="O'Leary S."/>
            <person name="Ortiz-Castellanos L."/>
            <person name="Poulter R."/>
            <person name="Rodriguez-Romero J."/>
            <person name="Ruiz-Herrera J."/>
            <person name="Shen Y.-Q."/>
            <person name="Zeng Q."/>
            <person name="Galagan J."/>
            <person name="Birren B.W."/>
            <person name="Cuomo C.A."/>
            <person name="Wickes B.L."/>
        </authorList>
    </citation>
    <scope>NUCLEOTIDE SEQUENCE [LARGE SCALE GENOMIC DNA]</scope>
    <source>
        <strain evidence="10">RA 99-880 / ATCC MYA-4621 / FGSC 9543 / NRRL 43880</strain>
    </source>
</reference>
<dbReference type="PROSITE" id="PS50888">
    <property type="entry name" value="BHLH"/>
    <property type="match status" value="1"/>
</dbReference>
<dbReference type="GO" id="GO:0005634">
    <property type="term" value="C:nucleus"/>
    <property type="evidence" value="ECO:0007669"/>
    <property type="project" value="UniProtKB-SubCell"/>
</dbReference>
<dbReference type="SMART" id="SM00353">
    <property type="entry name" value="HLH"/>
    <property type="match status" value="1"/>
</dbReference>
<dbReference type="eggNOG" id="KOG2483">
    <property type="taxonomic scope" value="Eukaryota"/>
</dbReference>
<dbReference type="PANTHER" id="PTHR15741:SF27">
    <property type="entry name" value="TRANSCRIPTION FACTOR AP-4"/>
    <property type="match status" value="1"/>
</dbReference>
<feature type="compositionally biased region" description="Low complexity" evidence="7">
    <location>
        <begin position="172"/>
        <end position="196"/>
    </location>
</feature>
<dbReference type="EMBL" id="CH476732">
    <property type="protein sequence ID" value="EIE75410.1"/>
    <property type="molecule type" value="Genomic_DNA"/>
</dbReference>
<keyword evidence="6" id="KW-0175">Coiled coil</keyword>
<evidence type="ECO:0000256" key="7">
    <source>
        <dbReference type="SAM" id="MobiDB-lite"/>
    </source>
</evidence>
<dbReference type="OMA" id="NFDWDFN"/>
<dbReference type="Gene3D" id="4.10.280.10">
    <property type="entry name" value="Helix-loop-helix DNA-binding domain"/>
    <property type="match status" value="1"/>
</dbReference>
<dbReference type="Proteomes" id="UP000009138">
    <property type="component" value="Unassembled WGS sequence"/>
</dbReference>
<dbReference type="OrthoDB" id="5778525at2759"/>
<feature type="compositionally biased region" description="Basic and acidic residues" evidence="7">
    <location>
        <begin position="214"/>
        <end position="235"/>
    </location>
</feature>
<evidence type="ECO:0000256" key="4">
    <source>
        <dbReference type="ARBA" id="ARBA00023163"/>
    </source>
</evidence>
<sequence>MIHLFLFTVQNKVSSLKRNNESNNSEFNEPLQEPVAFEDFQFSLGLDPNFAMPIQLDIPPTSMDPFSYIPPPETFSSQNTSVLNEQDQKAFSEFLDQLYVNPNMQIDPQPFSLYSFEEEQEEQVRQSTILHSLDEQKKSFKEKPNAVYLQQSNAISAPYIIRENNKEKQKTSTSSSSASSSSSSSSSNNNSNHVKSGSGGGSGGGGGAMRRGKSNKELLTEEEKRSNHIASEQKRRGMIRSGFKDLTEIVPTLKNINNSKSTVLFKAVDYIKYLEKRNRNLREKIKNLEVRAEVEGRMGVLGRTPHHHHPSSSTQAALLQHKTQQRQLYELQEKLQHHQKLIAQQKLYSPSSNSLWHNEKTKNEYEDTVSA</sequence>
<dbReference type="SUPFAM" id="SSF47459">
    <property type="entry name" value="HLH, helix-loop-helix DNA-binding domain"/>
    <property type="match status" value="1"/>
</dbReference>
<evidence type="ECO:0000256" key="2">
    <source>
        <dbReference type="ARBA" id="ARBA00023015"/>
    </source>
</evidence>
<dbReference type="Pfam" id="PF00010">
    <property type="entry name" value="HLH"/>
    <property type="match status" value="1"/>
</dbReference>
<dbReference type="GO" id="GO:0000978">
    <property type="term" value="F:RNA polymerase II cis-regulatory region sequence-specific DNA binding"/>
    <property type="evidence" value="ECO:0007669"/>
    <property type="project" value="TreeGrafter"/>
</dbReference>
<evidence type="ECO:0000256" key="1">
    <source>
        <dbReference type="ARBA" id="ARBA00004123"/>
    </source>
</evidence>
<comment type="subcellular location">
    <subcellularLocation>
        <location evidence="1">Nucleus</location>
    </subcellularLocation>
</comment>
<proteinExistence type="predicted"/>
<feature type="domain" description="BHLH" evidence="8">
    <location>
        <begin position="223"/>
        <end position="274"/>
    </location>
</feature>
<dbReference type="InterPro" id="IPR052207">
    <property type="entry name" value="Max-like/E-box_TFs"/>
</dbReference>
<keyword evidence="3" id="KW-0238">DNA-binding</keyword>
<evidence type="ECO:0000313" key="10">
    <source>
        <dbReference type="Proteomes" id="UP000009138"/>
    </source>
</evidence>
<name>I1BGT0_RHIO9</name>
<keyword evidence="10" id="KW-1185">Reference proteome</keyword>
<feature type="region of interest" description="Disordered" evidence="7">
    <location>
        <begin position="165"/>
        <end position="236"/>
    </location>
</feature>
<dbReference type="VEuPathDB" id="FungiDB:RO3G_00114"/>
<keyword evidence="5" id="KW-0539">Nucleus</keyword>
<dbReference type="InterPro" id="IPR036638">
    <property type="entry name" value="HLH_DNA-bd_sf"/>
</dbReference>
<feature type="coiled-coil region" evidence="6">
    <location>
        <begin position="271"/>
        <end position="298"/>
    </location>
</feature>
<keyword evidence="4" id="KW-0804">Transcription</keyword>
<feature type="compositionally biased region" description="Gly residues" evidence="7">
    <location>
        <begin position="197"/>
        <end position="209"/>
    </location>
</feature>
<evidence type="ECO:0000256" key="3">
    <source>
        <dbReference type="ARBA" id="ARBA00023125"/>
    </source>
</evidence>
<gene>
    <name evidence="9" type="ORF">RO3G_00114</name>
</gene>
<evidence type="ECO:0000259" key="8">
    <source>
        <dbReference type="PROSITE" id="PS50888"/>
    </source>
</evidence>
<dbReference type="GeneID" id="93607086"/>
<dbReference type="PANTHER" id="PTHR15741">
    <property type="entry name" value="BASIC HELIX-LOOP-HELIX ZIP TRANSCRIPTION FACTOR"/>
    <property type="match status" value="1"/>
</dbReference>
<organism evidence="9 10">
    <name type="scientific">Rhizopus delemar (strain RA 99-880 / ATCC MYA-4621 / FGSC 9543 / NRRL 43880)</name>
    <name type="common">Mucormycosis agent</name>
    <name type="synonym">Rhizopus arrhizus var. delemar</name>
    <dbReference type="NCBI Taxonomy" id="246409"/>
    <lineage>
        <taxon>Eukaryota</taxon>
        <taxon>Fungi</taxon>
        <taxon>Fungi incertae sedis</taxon>
        <taxon>Mucoromycota</taxon>
        <taxon>Mucoromycotina</taxon>
        <taxon>Mucoromycetes</taxon>
        <taxon>Mucorales</taxon>
        <taxon>Mucorineae</taxon>
        <taxon>Rhizopodaceae</taxon>
        <taxon>Rhizopus</taxon>
    </lineage>
</organism>
<feature type="region of interest" description="Disordered" evidence="7">
    <location>
        <begin position="352"/>
        <end position="371"/>
    </location>
</feature>
<dbReference type="GO" id="GO:0000981">
    <property type="term" value="F:DNA-binding transcription factor activity, RNA polymerase II-specific"/>
    <property type="evidence" value="ECO:0007669"/>
    <property type="project" value="TreeGrafter"/>
</dbReference>
<protein>
    <recommendedName>
        <fullName evidence="8">BHLH domain-containing protein</fullName>
    </recommendedName>
</protein>
<dbReference type="AlphaFoldDB" id="I1BGT0"/>
<accession>I1BGT0</accession>